<dbReference type="EMBL" id="CAXKWB010075399">
    <property type="protein sequence ID" value="CAL4199088.1"/>
    <property type="molecule type" value="Genomic_DNA"/>
</dbReference>
<name>A0AAV2SGW1_MEGNR</name>
<gene>
    <name evidence="1" type="ORF">MNOR_LOCUS37445</name>
</gene>
<comment type="caution">
    <text evidence="1">The sequence shown here is derived from an EMBL/GenBank/DDBJ whole genome shotgun (WGS) entry which is preliminary data.</text>
</comment>
<organism evidence="1 2">
    <name type="scientific">Meganyctiphanes norvegica</name>
    <name type="common">Northern krill</name>
    <name type="synonym">Thysanopoda norvegica</name>
    <dbReference type="NCBI Taxonomy" id="48144"/>
    <lineage>
        <taxon>Eukaryota</taxon>
        <taxon>Metazoa</taxon>
        <taxon>Ecdysozoa</taxon>
        <taxon>Arthropoda</taxon>
        <taxon>Crustacea</taxon>
        <taxon>Multicrustacea</taxon>
        <taxon>Malacostraca</taxon>
        <taxon>Eumalacostraca</taxon>
        <taxon>Eucarida</taxon>
        <taxon>Euphausiacea</taxon>
        <taxon>Euphausiidae</taxon>
        <taxon>Meganyctiphanes</taxon>
    </lineage>
</organism>
<accession>A0AAV2SGW1</accession>
<dbReference type="Proteomes" id="UP001497623">
    <property type="component" value="Unassembled WGS sequence"/>
</dbReference>
<reference evidence="1 2" key="1">
    <citation type="submission" date="2024-05" db="EMBL/GenBank/DDBJ databases">
        <authorList>
            <person name="Wallberg A."/>
        </authorList>
    </citation>
    <scope>NUCLEOTIDE SEQUENCE [LARGE SCALE GENOMIC DNA]</scope>
</reference>
<evidence type="ECO:0000313" key="1">
    <source>
        <dbReference type="EMBL" id="CAL4199088.1"/>
    </source>
</evidence>
<dbReference type="AlphaFoldDB" id="A0AAV2SGW1"/>
<proteinExistence type="predicted"/>
<evidence type="ECO:0000313" key="2">
    <source>
        <dbReference type="Proteomes" id="UP001497623"/>
    </source>
</evidence>
<sequence>MTFQQALSEERALTRWAADVPALTIVHLGGCDIANTDVGKGNVRKKFKETVDNFLTQWPNVARGYTQNIREFNRKLKLHKWMICNVPDWGANSHIHNISPREYKVARSAAHCCFKRNQKRWFEEHNAYICFPAMSHPVRNNIHLAPVSQINFIEQMFKAASKILCESCITSDIYDKQWHQNLLVDTPCKRFTQGDPAQDKQKYSFAPYVQLRQRGTHNLGRGVQREGKNIYLYIRR</sequence>
<protein>
    <submittedName>
        <fullName evidence="1">Uncharacterized protein</fullName>
    </submittedName>
</protein>
<keyword evidence="2" id="KW-1185">Reference proteome</keyword>